<protein>
    <submittedName>
        <fullName evidence="1">Uncharacterized protein</fullName>
    </submittedName>
</protein>
<evidence type="ECO:0000313" key="2">
    <source>
        <dbReference type="Proteomes" id="UP000055024"/>
    </source>
</evidence>
<keyword evidence="2" id="KW-1185">Reference proteome</keyword>
<sequence>MNLIKIYLGNSSSFLLVQPMIQSEVNVFYLPTSVNEEDPNSKPPKNLLEGASCSTIRFMCKRNYDNATIED</sequence>
<evidence type="ECO:0000313" key="1">
    <source>
        <dbReference type="EMBL" id="KRZ13705.1"/>
    </source>
</evidence>
<organism evidence="1 2">
    <name type="scientific">Trichinella zimbabwensis</name>
    <dbReference type="NCBI Taxonomy" id="268475"/>
    <lineage>
        <taxon>Eukaryota</taxon>
        <taxon>Metazoa</taxon>
        <taxon>Ecdysozoa</taxon>
        <taxon>Nematoda</taxon>
        <taxon>Enoplea</taxon>
        <taxon>Dorylaimia</taxon>
        <taxon>Trichinellida</taxon>
        <taxon>Trichinellidae</taxon>
        <taxon>Trichinella</taxon>
    </lineage>
</organism>
<gene>
    <name evidence="1" type="ORF">T11_6851</name>
</gene>
<proteinExistence type="predicted"/>
<reference evidence="1 2" key="1">
    <citation type="submission" date="2015-01" db="EMBL/GenBank/DDBJ databases">
        <title>Evolution of Trichinella species and genotypes.</title>
        <authorList>
            <person name="Korhonen P.K."/>
            <person name="Edoardo P."/>
            <person name="Giuseppe L.R."/>
            <person name="Gasser R.B."/>
        </authorList>
    </citation>
    <scope>NUCLEOTIDE SEQUENCE [LARGE SCALE GENOMIC DNA]</scope>
    <source>
        <strain evidence="1">ISS1029</strain>
    </source>
</reference>
<dbReference type="AlphaFoldDB" id="A0A0V1HT32"/>
<comment type="caution">
    <text evidence="1">The sequence shown here is derived from an EMBL/GenBank/DDBJ whole genome shotgun (WGS) entry which is preliminary data.</text>
</comment>
<dbReference type="Proteomes" id="UP000055024">
    <property type="component" value="Unassembled WGS sequence"/>
</dbReference>
<name>A0A0V1HT32_9BILA</name>
<dbReference type="EMBL" id="JYDP01000030">
    <property type="protein sequence ID" value="KRZ13705.1"/>
    <property type="molecule type" value="Genomic_DNA"/>
</dbReference>
<accession>A0A0V1HT32</accession>